<proteinExistence type="inferred from homology"/>
<dbReference type="AlphaFoldDB" id="A0A7J9JGJ0"/>
<reference evidence="6 7" key="1">
    <citation type="journal article" date="2019" name="Genome Biol. Evol.">
        <title>Insights into the evolution of the New World diploid cottons (Gossypium, subgenus Houzingenia) based on genome sequencing.</title>
        <authorList>
            <person name="Grover C.E."/>
            <person name="Arick M.A. 2nd"/>
            <person name="Thrash A."/>
            <person name="Conover J.L."/>
            <person name="Sanders W.S."/>
            <person name="Peterson D.G."/>
            <person name="Frelichowski J.E."/>
            <person name="Scheffler J.A."/>
            <person name="Scheffler B.E."/>
            <person name="Wendel J.F."/>
        </authorList>
    </citation>
    <scope>NUCLEOTIDE SEQUENCE [LARGE SCALE GENOMIC DNA]</scope>
    <source>
        <strain evidence="6">6</strain>
        <tissue evidence="6">Leaf</tissue>
    </source>
</reference>
<gene>
    <name evidence="6" type="ORF">Goarm_005957</name>
</gene>
<keyword evidence="2 4" id="KW-0328">Glycosyltransferase</keyword>
<dbReference type="InterPro" id="IPR035595">
    <property type="entry name" value="UDP_glycos_trans_CS"/>
</dbReference>
<dbReference type="FunFam" id="3.40.50.2000:FF:000027">
    <property type="entry name" value="Glycosyltransferase"/>
    <property type="match status" value="1"/>
</dbReference>
<dbReference type="PANTHER" id="PTHR11926">
    <property type="entry name" value="GLUCOSYL/GLUCURONOSYL TRANSFERASES"/>
    <property type="match status" value="1"/>
</dbReference>
<evidence type="ECO:0000256" key="4">
    <source>
        <dbReference type="RuleBase" id="RU003718"/>
    </source>
</evidence>
<name>A0A7J9JGJ0_9ROSI</name>
<comment type="caution">
    <text evidence="6">The sequence shown here is derived from an EMBL/GenBank/DDBJ whole genome shotgun (WGS) entry which is preliminary data.</text>
</comment>
<evidence type="ECO:0000256" key="1">
    <source>
        <dbReference type="ARBA" id="ARBA00009995"/>
    </source>
</evidence>
<evidence type="ECO:0000313" key="6">
    <source>
        <dbReference type="EMBL" id="MBA0833521.1"/>
    </source>
</evidence>
<dbReference type="PANTHER" id="PTHR11926:SF1283">
    <property type="entry name" value="GLYCOSYLTRANSFERASE"/>
    <property type="match status" value="1"/>
</dbReference>
<dbReference type="GO" id="GO:0080043">
    <property type="term" value="F:quercetin 3-O-glucosyltransferase activity"/>
    <property type="evidence" value="ECO:0007669"/>
    <property type="project" value="TreeGrafter"/>
</dbReference>
<keyword evidence="3 4" id="KW-0808">Transferase</keyword>
<organism evidence="6 7">
    <name type="scientific">Gossypium armourianum</name>
    <dbReference type="NCBI Taxonomy" id="34283"/>
    <lineage>
        <taxon>Eukaryota</taxon>
        <taxon>Viridiplantae</taxon>
        <taxon>Streptophyta</taxon>
        <taxon>Embryophyta</taxon>
        <taxon>Tracheophyta</taxon>
        <taxon>Spermatophyta</taxon>
        <taxon>Magnoliopsida</taxon>
        <taxon>eudicotyledons</taxon>
        <taxon>Gunneridae</taxon>
        <taxon>Pentapetalae</taxon>
        <taxon>rosids</taxon>
        <taxon>malvids</taxon>
        <taxon>Malvales</taxon>
        <taxon>Malvaceae</taxon>
        <taxon>Malvoideae</taxon>
        <taxon>Gossypium</taxon>
    </lineage>
</organism>
<dbReference type="Proteomes" id="UP000593575">
    <property type="component" value="Unassembled WGS sequence"/>
</dbReference>
<dbReference type="EMBL" id="JABFAE010000008">
    <property type="protein sequence ID" value="MBA0833521.1"/>
    <property type="molecule type" value="Genomic_DNA"/>
</dbReference>
<protein>
    <recommendedName>
        <fullName evidence="5">Glycosyltransferase</fullName>
        <ecNumber evidence="5">2.4.1.-</ecNumber>
    </recommendedName>
</protein>
<evidence type="ECO:0000256" key="3">
    <source>
        <dbReference type="ARBA" id="ARBA00022679"/>
    </source>
</evidence>
<dbReference type="CDD" id="cd03784">
    <property type="entry name" value="GT1_Gtf-like"/>
    <property type="match status" value="1"/>
</dbReference>
<sequence length="425" mass="47949">MEAGNPHAVCIPLPAQGHINPMLLLAKLLHFHGFHITFIHTEFNYHRLVQSRGLDSLRGSPHFRFETITDGLPSTNMRGIQDLPDLCLALPVHGLRSFRELIMKLNARSDVPPVTSIISDGVMSFTLEVAEEFGIPEMVLFTPSACGMLGYLHFEDLKERGYFPLKAAAVILNTFDDFEHHVLDAIKTKLPKLYTVGPLSMLQRRLCPTNLDSIGSNLWKEDTQCLGWLDRWKPKSVVYVNYGSLITVTPQHLREFAWGLADTNYPFLWVIRPDIVDGGGERILSKEFTAAISDRGLLVGWCPQERVLSHPSVGGFLMHCGWNSTMESVSEGVPLICWPFFAEQQMNCFYSCTKWGIGMEIDSDIKREKVESLVRELMEGMKGQGLRQNAIDWKKKAEIATSPDGSSYINFNKIVIQLKQRMPNA</sequence>
<dbReference type="Gene3D" id="3.40.50.2000">
    <property type="entry name" value="Glycogen Phosphorylase B"/>
    <property type="match status" value="2"/>
</dbReference>
<accession>A0A7J9JGJ0</accession>
<dbReference type="GO" id="GO:0080044">
    <property type="term" value="F:quercetin 7-O-glucosyltransferase activity"/>
    <property type="evidence" value="ECO:0007669"/>
    <property type="project" value="TreeGrafter"/>
</dbReference>
<dbReference type="SUPFAM" id="SSF53756">
    <property type="entry name" value="UDP-Glycosyltransferase/glycogen phosphorylase"/>
    <property type="match status" value="1"/>
</dbReference>
<comment type="similarity">
    <text evidence="1 4">Belongs to the UDP-glycosyltransferase family.</text>
</comment>
<evidence type="ECO:0000313" key="7">
    <source>
        <dbReference type="Proteomes" id="UP000593575"/>
    </source>
</evidence>
<evidence type="ECO:0000256" key="5">
    <source>
        <dbReference type="RuleBase" id="RU362057"/>
    </source>
</evidence>
<dbReference type="InterPro" id="IPR002213">
    <property type="entry name" value="UDP_glucos_trans"/>
</dbReference>
<dbReference type="EC" id="2.4.1.-" evidence="5"/>
<dbReference type="PROSITE" id="PS00375">
    <property type="entry name" value="UDPGT"/>
    <property type="match status" value="1"/>
</dbReference>
<dbReference type="Pfam" id="PF00201">
    <property type="entry name" value="UDPGT"/>
    <property type="match status" value="1"/>
</dbReference>
<keyword evidence="7" id="KW-1185">Reference proteome</keyword>
<evidence type="ECO:0000256" key="2">
    <source>
        <dbReference type="ARBA" id="ARBA00022676"/>
    </source>
</evidence>